<evidence type="ECO:0000256" key="6">
    <source>
        <dbReference type="SAM" id="MobiDB-lite"/>
    </source>
</evidence>
<dbReference type="OrthoDB" id="4525710at2759"/>
<accession>A0A0F7U520</accession>
<sequence>MYFRNGWLPGHPAADASTINPSYHVSLLREGCAMSSLPTTHTFHQLPPLSRHQHPATTFPGPEHVSGAPVALRSLVNLSDSLPAIELPAIGHSQALDNKTPLVSQGNRSNRKKERPTPKGPRGRFGCRTCRQRHIKCDETRSVCDNCTKAKRNCLWNHEIRLIHDLRSSSSSVAHPRTASLASRASAEDSQPAGNVSEDRRWRLRLNIPLIPEDVLRDAPRDGSGTYVANLSHCEWIPDQILKFPLEACFFRFYIEHAGSWLDITSSSQHFARTVPHLAVSNPVLLFACLSYSARSLVPNSTLSEQYMSACINLLIPLLSDEVFVSTDETLLATLVILRHVEQYAEAPDDKGAHLSGAFSLIASQRFLPRHNSLPGAALWIYMRQDIRQALLNRAPPKLKPGHGVRVENFDDAVGESSWADRACYLAALACTFAWGSADEEIDPKYLNHLLQSWETNLPKEYMPYHVSGDSIQYLARWHGVAWQFYHLARILMKIHNTERPKDMDLFLFNEQIEAEITGHARIICNIAYSSNDIGCLFNSSAILGFVGSYLRNERDQSQLIDLMISITRETNWPTQTDQERLLNIWRTRDNRQ</sequence>
<dbReference type="PROSITE" id="PS00463">
    <property type="entry name" value="ZN2_CY6_FUNGAL_1"/>
    <property type="match status" value="1"/>
</dbReference>
<evidence type="ECO:0000256" key="3">
    <source>
        <dbReference type="ARBA" id="ARBA00023125"/>
    </source>
</evidence>
<dbReference type="PANTHER" id="PTHR37534">
    <property type="entry name" value="TRANSCRIPTIONAL ACTIVATOR PROTEIN UGA3"/>
    <property type="match status" value="1"/>
</dbReference>
<dbReference type="GO" id="GO:0045944">
    <property type="term" value="P:positive regulation of transcription by RNA polymerase II"/>
    <property type="evidence" value="ECO:0007669"/>
    <property type="project" value="TreeGrafter"/>
</dbReference>
<dbReference type="Pfam" id="PF11951">
    <property type="entry name" value="Fungal_trans_2"/>
    <property type="match status" value="1"/>
</dbReference>
<dbReference type="Pfam" id="PF00172">
    <property type="entry name" value="Zn_clus"/>
    <property type="match status" value="1"/>
</dbReference>
<evidence type="ECO:0000313" key="8">
    <source>
        <dbReference type="EMBL" id="CEJ62462.1"/>
    </source>
</evidence>
<keyword evidence="5" id="KW-0539">Nucleus</keyword>
<dbReference type="GO" id="GO:0008270">
    <property type="term" value="F:zinc ion binding"/>
    <property type="evidence" value="ECO:0007669"/>
    <property type="project" value="InterPro"/>
</dbReference>
<comment type="subcellular location">
    <subcellularLocation>
        <location evidence="1">Nucleus</location>
    </subcellularLocation>
</comment>
<protein>
    <recommendedName>
        <fullName evidence="7">Zn(2)-C6 fungal-type domain-containing protein</fullName>
    </recommendedName>
</protein>
<dbReference type="SMART" id="SM00066">
    <property type="entry name" value="GAL4"/>
    <property type="match status" value="1"/>
</dbReference>
<evidence type="ECO:0000256" key="4">
    <source>
        <dbReference type="ARBA" id="ARBA00023163"/>
    </source>
</evidence>
<feature type="compositionally biased region" description="Polar residues" evidence="6">
    <location>
        <begin position="180"/>
        <end position="194"/>
    </location>
</feature>
<organism evidence="8 9">
    <name type="scientific">Penicillium brasilianum</name>
    <dbReference type="NCBI Taxonomy" id="104259"/>
    <lineage>
        <taxon>Eukaryota</taxon>
        <taxon>Fungi</taxon>
        <taxon>Dikarya</taxon>
        <taxon>Ascomycota</taxon>
        <taxon>Pezizomycotina</taxon>
        <taxon>Eurotiomycetes</taxon>
        <taxon>Eurotiomycetidae</taxon>
        <taxon>Eurotiales</taxon>
        <taxon>Aspergillaceae</taxon>
        <taxon>Penicillium</taxon>
    </lineage>
</organism>
<name>A0A0F7U520_PENBI</name>
<dbReference type="GO" id="GO:0000976">
    <property type="term" value="F:transcription cis-regulatory region binding"/>
    <property type="evidence" value="ECO:0007669"/>
    <property type="project" value="TreeGrafter"/>
</dbReference>
<evidence type="ECO:0000256" key="2">
    <source>
        <dbReference type="ARBA" id="ARBA00023015"/>
    </source>
</evidence>
<evidence type="ECO:0000256" key="5">
    <source>
        <dbReference type="ARBA" id="ARBA00023242"/>
    </source>
</evidence>
<dbReference type="EMBL" id="CDHK01000016">
    <property type="protein sequence ID" value="CEJ62462.1"/>
    <property type="molecule type" value="Genomic_DNA"/>
</dbReference>
<evidence type="ECO:0000259" key="7">
    <source>
        <dbReference type="PROSITE" id="PS50048"/>
    </source>
</evidence>
<dbReference type="InterPro" id="IPR001138">
    <property type="entry name" value="Zn2Cys6_DnaBD"/>
</dbReference>
<dbReference type="Proteomes" id="UP000042958">
    <property type="component" value="Unassembled WGS sequence"/>
</dbReference>
<keyword evidence="3" id="KW-0238">DNA-binding</keyword>
<feature type="region of interest" description="Disordered" evidence="6">
    <location>
        <begin position="96"/>
        <end position="124"/>
    </location>
</feature>
<dbReference type="InterPro" id="IPR021858">
    <property type="entry name" value="Fun_TF"/>
</dbReference>
<dbReference type="PANTHER" id="PTHR37534:SF25">
    <property type="entry name" value="ZN(II)2CYS6 TRANSCRIPTION FACTOR (EUROFUNG)"/>
    <property type="match status" value="1"/>
</dbReference>
<dbReference type="Gene3D" id="4.10.240.10">
    <property type="entry name" value="Zn(2)-C6 fungal-type DNA-binding domain"/>
    <property type="match status" value="1"/>
</dbReference>
<evidence type="ECO:0000313" key="9">
    <source>
        <dbReference type="Proteomes" id="UP000042958"/>
    </source>
</evidence>
<feature type="compositionally biased region" description="Polar residues" evidence="6">
    <location>
        <begin position="96"/>
        <end position="108"/>
    </location>
</feature>
<dbReference type="GO" id="GO:0000981">
    <property type="term" value="F:DNA-binding transcription factor activity, RNA polymerase II-specific"/>
    <property type="evidence" value="ECO:0007669"/>
    <property type="project" value="InterPro"/>
</dbReference>
<dbReference type="GO" id="GO:0005634">
    <property type="term" value="C:nucleus"/>
    <property type="evidence" value="ECO:0007669"/>
    <property type="project" value="UniProtKB-SubCell"/>
</dbReference>
<evidence type="ECO:0000256" key="1">
    <source>
        <dbReference type="ARBA" id="ARBA00004123"/>
    </source>
</evidence>
<feature type="region of interest" description="Disordered" evidence="6">
    <location>
        <begin position="174"/>
        <end position="196"/>
    </location>
</feature>
<proteinExistence type="predicted"/>
<feature type="domain" description="Zn(2)-C6 fungal-type" evidence="7">
    <location>
        <begin position="126"/>
        <end position="156"/>
    </location>
</feature>
<keyword evidence="2" id="KW-0805">Transcription regulation</keyword>
<dbReference type="AlphaFoldDB" id="A0A0F7U520"/>
<dbReference type="InterPro" id="IPR036864">
    <property type="entry name" value="Zn2-C6_fun-type_DNA-bd_sf"/>
</dbReference>
<dbReference type="CDD" id="cd00067">
    <property type="entry name" value="GAL4"/>
    <property type="match status" value="1"/>
</dbReference>
<gene>
    <name evidence="8" type="ORF">PMG11_10959</name>
</gene>
<dbReference type="PROSITE" id="PS50048">
    <property type="entry name" value="ZN2_CY6_FUNGAL_2"/>
    <property type="match status" value="1"/>
</dbReference>
<keyword evidence="9" id="KW-1185">Reference proteome</keyword>
<dbReference type="SUPFAM" id="SSF57701">
    <property type="entry name" value="Zn2/Cys6 DNA-binding domain"/>
    <property type="match status" value="1"/>
</dbReference>
<reference evidence="9" key="1">
    <citation type="journal article" date="2015" name="Genome Announc.">
        <title>Draft genome sequence of the fungus Penicillium brasilianum MG11.</title>
        <authorList>
            <person name="Horn F."/>
            <person name="Linde J."/>
            <person name="Mattern D.J."/>
            <person name="Walther G."/>
            <person name="Guthke R."/>
            <person name="Brakhage A.A."/>
            <person name="Valiante V."/>
        </authorList>
    </citation>
    <scope>NUCLEOTIDE SEQUENCE [LARGE SCALE GENOMIC DNA]</scope>
    <source>
        <strain evidence="9">MG11</strain>
    </source>
</reference>
<keyword evidence="4" id="KW-0804">Transcription</keyword>